<feature type="domain" description="CARDB" evidence="2">
    <location>
        <begin position="171"/>
        <end position="265"/>
    </location>
</feature>
<feature type="chain" id="PRO_5039220586" description="CARDB domain-containing protein" evidence="1">
    <location>
        <begin position="29"/>
        <end position="273"/>
    </location>
</feature>
<dbReference type="InterPro" id="IPR013783">
    <property type="entry name" value="Ig-like_fold"/>
</dbReference>
<keyword evidence="4" id="KW-1185">Reference proteome</keyword>
<dbReference type="GO" id="GO:0005975">
    <property type="term" value="P:carbohydrate metabolic process"/>
    <property type="evidence" value="ECO:0007669"/>
    <property type="project" value="UniProtKB-ARBA"/>
</dbReference>
<evidence type="ECO:0000256" key="1">
    <source>
        <dbReference type="SAM" id="SignalP"/>
    </source>
</evidence>
<sequence length="273" mass="28827" precursor="true">MKKVAAAVISVLAVALVATPLASSSASAASAKPNAKTRAVTTAPLSYDARLLSCRRSPSTDQRFAVVGASMRPVPGGKRLAMRVELFQKPLSGGRWMLRGDVPGLGTWMPPSDPSIGTRPNDVFKYRQSVGRLVVPYAYRFRVSFRWSDAAGRVVREESAVTVPCREPDLRPDLVVASATVEPDLDPTRALYIVVVKNVGRSVASSIGVGATFASSTRYVRRLGPAESGEVTFIGPACPAGATGPTFLVDPGNTIDEGLETNNSLLATCPAEP</sequence>
<evidence type="ECO:0000313" key="3">
    <source>
        <dbReference type="EMBL" id="ADB53050.1"/>
    </source>
</evidence>
<dbReference type="EMBL" id="CP001854">
    <property type="protein sequence ID" value="ADB53050.1"/>
    <property type="molecule type" value="Genomic_DNA"/>
</dbReference>
<dbReference type="STRING" id="469383.Cwoe_4637"/>
<proteinExistence type="predicted"/>
<dbReference type="eggNOG" id="COG1572">
    <property type="taxonomic scope" value="Bacteria"/>
</dbReference>
<reference evidence="3 4" key="1">
    <citation type="journal article" date="2010" name="Stand. Genomic Sci.">
        <title>Complete genome sequence of Conexibacter woesei type strain (ID131577).</title>
        <authorList>
            <person name="Pukall R."/>
            <person name="Lapidus A."/>
            <person name="Glavina Del Rio T."/>
            <person name="Copeland A."/>
            <person name="Tice H."/>
            <person name="Cheng J.-F."/>
            <person name="Lucas S."/>
            <person name="Chen F."/>
            <person name="Nolan M."/>
            <person name="Bruce D."/>
            <person name="Goodwin L."/>
            <person name="Pitluck S."/>
            <person name="Mavromatis K."/>
            <person name="Ivanova N."/>
            <person name="Ovchinnikova G."/>
            <person name="Pati A."/>
            <person name="Chen A."/>
            <person name="Palaniappan K."/>
            <person name="Land M."/>
            <person name="Hauser L."/>
            <person name="Chang Y.-J."/>
            <person name="Jeffries C.D."/>
            <person name="Chain P."/>
            <person name="Meincke L."/>
            <person name="Sims D."/>
            <person name="Brettin T."/>
            <person name="Detter J.C."/>
            <person name="Rohde M."/>
            <person name="Goeker M."/>
            <person name="Bristow J."/>
            <person name="Eisen J.A."/>
            <person name="Markowitz V."/>
            <person name="Kyrpides N.C."/>
            <person name="Klenk H.-P."/>
            <person name="Hugenholtz P."/>
        </authorList>
    </citation>
    <scope>NUCLEOTIDE SEQUENCE [LARGE SCALE GENOMIC DNA]</scope>
    <source>
        <strain evidence="4">DSM 14684 / CIP 108061 / JCM 11494 / NBRC 100937 / ID131577</strain>
    </source>
</reference>
<name>D3F955_CONWI</name>
<protein>
    <recommendedName>
        <fullName evidence="2">CARDB domain-containing protein</fullName>
    </recommendedName>
</protein>
<dbReference type="HOGENOM" id="CLU_1018252_0_0_11"/>
<dbReference type="RefSeq" id="WP_012936101.1">
    <property type="nucleotide sequence ID" value="NC_013739.1"/>
</dbReference>
<organism evidence="3 4">
    <name type="scientific">Conexibacter woesei (strain DSM 14684 / CCUG 47730 / CIP 108061 / JCM 11494 / NBRC 100937 / ID131577)</name>
    <dbReference type="NCBI Taxonomy" id="469383"/>
    <lineage>
        <taxon>Bacteria</taxon>
        <taxon>Bacillati</taxon>
        <taxon>Actinomycetota</taxon>
        <taxon>Thermoleophilia</taxon>
        <taxon>Solirubrobacterales</taxon>
        <taxon>Conexibacteraceae</taxon>
        <taxon>Conexibacter</taxon>
    </lineage>
</organism>
<accession>D3F955</accession>
<dbReference type="KEGG" id="cwo:Cwoe_4637"/>
<evidence type="ECO:0000259" key="2">
    <source>
        <dbReference type="Pfam" id="PF07705"/>
    </source>
</evidence>
<dbReference type="AlphaFoldDB" id="D3F955"/>
<keyword evidence="1" id="KW-0732">Signal</keyword>
<reference evidence="4" key="2">
    <citation type="submission" date="2010-01" db="EMBL/GenBank/DDBJ databases">
        <title>The complete genome of Conexibacter woesei DSM 14684.</title>
        <authorList>
            <consortium name="US DOE Joint Genome Institute (JGI-PGF)"/>
            <person name="Lucas S."/>
            <person name="Copeland A."/>
            <person name="Lapidus A."/>
            <person name="Glavina del Rio T."/>
            <person name="Dalin E."/>
            <person name="Tice H."/>
            <person name="Bruce D."/>
            <person name="Goodwin L."/>
            <person name="Pitluck S."/>
            <person name="Kyrpides N."/>
            <person name="Mavromatis K."/>
            <person name="Ivanova N."/>
            <person name="Mikhailova N."/>
            <person name="Chertkov O."/>
            <person name="Brettin T."/>
            <person name="Detter J.C."/>
            <person name="Han C."/>
            <person name="Larimer F."/>
            <person name="Land M."/>
            <person name="Hauser L."/>
            <person name="Markowitz V."/>
            <person name="Cheng J.-F."/>
            <person name="Hugenholtz P."/>
            <person name="Woyke T."/>
            <person name="Wu D."/>
            <person name="Pukall R."/>
            <person name="Steenblock K."/>
            <person name="Schneider S."/>
            <person name="Klenk H.-P."/>
            <person name="Eisen J.A."/>
        </authorList>
    </citation>
    <scope>NUCLEOTIDE SEQUENCE [LARGE SCALE GENOMIC DNA]</scope>
    <source>
        <strain evidence="4">DSM 14684 / CIP 108061 / JCM 11494 / NBRC 100937 / ID131577</strain>
    </source>
</reference>
<dbReference type="Gene3D" id="2.60.40.10">
    <property type="entry name" value="Immunoglobulins"/>
    <property type="match status" value="1"/>
</dbReference>
<feature type="signal peptide" evidence="1">
    <location>
        <begin position="1"/>
        <end position="28"/>
    </location>
</feature>
<dbReference type="Proteomes" id="UP000008229">
    <property type="component" value="Chromosome"/>
</dbReference>
<dbReference type="OrthoDB" id="5243971at2"/>
<dbReference type="Pfam" id="PF07705">
    <property type="entry name" value="CARDB"/>
    <property type="match status" value="1"/>
</dbReference>
<dbReference type="InterPro" id="IPR011635">
    <property type="entry name" value="CARDB"/>
</dbReference>
<gene>
    <name evidence="3" type="ordered locus">Cwoe_4637</name>
</gene>
<evidence type="ECO:0000313" key="4">
    <source>
        <dbReference type="Proteomes" id="UP000008229"/>
    </source>
</evidence>